<dbReference type="PROSITE" id="PS50005">
    <property type="entry name" value="TPR"/>
    <property type="match status" value="1"/>
</dbReference>
<evidence type="ECO:0000256" key="3">
    <source>
        <dbReference type="PROSITE-ProRule" id="PRU00339"/>
    </source>
</evidence>
<reference evidence="7 8" key="1">
    <citation type="submission" date="2018-06" db="EMBL/GenBank/DDBJ databases">
        <authorList>
            <consortium name="Pathogen Informatics"/>
            <person name="Doyle S."/>
        </authorList>
    </citation>
    <scope>NUCLEOTIDE SEQUENCE [LARGE SCALE GENOMIC DNA]</scope>
    <source>
        <strain evidence="7 8">NCTC11546</strain>
    </source>
</reference>
<dbReference type="RefSeq" id="WP_002671140.1">
    <property type="nucleotide sequence ID" value="NZ_CP082870.1"/>
</dbReference>
<feature type="transmembrane region" description="Helical" evidence="4">
    <location>
        <begin position="159"/>
        <end position="179"/>
    </location>
</feature>
<dbReference type="Pfam" id="PF08239">
    <property type="entry name" value="SH3_3"/>
    <property type="match status" value="1"/>
</dbReference>
<dbReference type="PROSITE" id="PS50293">
    <property type="entry name" value="TPR_REGION"/>
    <property type="match status" value="1"/>
</dbReference>
<proteinExistence type="predicted"/>
<dbReference type="Pfam" id="PF00515">
    <property type="entry name" value="TPR_1"/>
    <property type="match status" value="1"/>
</dbReference>
<dbReference type="InterPro" id="IPR019734">
    <property type="entry name" value="TPR_rpt"/>
</dbReference>
<dbReference type="OMA" id="YFNLGNC"/>
<keyword evidence="2 3" id="KW-0802">TPR repeat</keyword>
<dbReference type="InterPro" id="IPR011990">
    <property type="entry name" value="TPR-like_helical_dom_sf"/>
</dbReference>
<protein>
    <submittedName>
        <fullName evidence="7">Predicted O-linked N-acetylglucosamine transferase, SPINDLY family</fullName>
    </submittedName>
</protein>
<organism evidence="7 8">
    <name type="scientific">Capnocytophaga ochracea</name>
    <dbReference type="NCBI Taxonomy" id="1018"/>
    <lineage>
        <taxon>Bacteria</taxon>
        <taxon>Pseudomonadati</taxon>
        <taxon>Bacteroidota</taxon>
        <taxon>Flavobacteriia</taxon>
        <taxon>Flavobacteriales</taxon>
        <taxon>Flavobacteriaceae</taxon>
        <taxon>Capnocytophaga</taxon>
    </lineage>
</organism>
<dbReference type="AlphaFoldDB" id="A0A2X2R8J4"/>
<keyword evidence="1" id="KW-0677">Repeat</keyword>
<evidence type="ECO:0000259" key="6">
    <source>
        <dbReference type="PROSITE" id="PS51781"/>
    </source>
</evidence>
<sequence length="251" mass="28889">MKNNIIISLLLLLSFSVFSQTNENPFEKATQYYDQGEYQNAIDQYKSILKSGKESSALYYNLANTYYKLNHVPESIYYYEKALQLNPKNQQAKNGLLLANQMKVDAITPLPKTWLRQLSDAITGLFSLQTWAVLSIIGVMVFVLSFFCYYFLEQTALKRLFFTLMFISVAVAVGTYFIADFHKRQVDGEKYAILFDKTVRVFSEANSYSNEVVQLHEGTKVEIIEKNNDWIKIRLANGKIGWTKESALKVL</sequence>
<evidence type="ECO:0000313" key="7">
    <source>
        <dbReference type="EMBL" id="SQA77408.1"/>
    </source>
</evidence>
<dbReference type="PANTHER" id="PTHR44943:SF8">
    <property type="entry name" value="TPR REPEAT-CONTAINING PROTEIN MJ0263"/>
    <property type="match status" value="1"/>
</dbReference>
<dbReference type="SMART" id="SM00028">
    <property type="entry name" value="TPR"/>
    <property type="match status" value="2"/>
</dbReference>
<dbReference type="InterPro" id="IPR051685">
    <property type="entry name" value="Ycf3/AcsC/BcsC/TPR_MFPF"/>
</dbReference>
<dbReference type="SMART" id="SM00287">
    <property type="entry name" value="SH3b"/>
    <property type="match status" value="1"/>
</dbReference>
<evidence type="ECO:0000256" key="2">
    <source>
        <dbReference type="ARBA" id="ARBA00022803"/>
    </source>
</evidence>
<keyword evidence="4" id="KW-0812">Transmembrane</keyword>
<dbReference type="PANTHER" id="PTHR44943">
    <property type="entry name" value="CELLULOSE SYNTHASE OPERON PROTEIN C"/>
    <property type="match status" value="1"/>
</dbReference>
<dbReference type="Proteomes" id="UP000249891">
    <property type="component" value="Unassembled WGS sequence"/>
</dbReference>
<keyword evidence="4" id="KW-1133">Transmembrane helix</keyword>
<name>A0A2X2R8J4_CAPOC</name>
<feature type="repeat" description="TPR" evidence="3">
    <location>
        <begin position="56"/>
        <end position="89"/>
    </location>
</feature>
<keyword evidence="5" id="KW-0732">Signal</keyword>
<evidence type="ECO:0000256" key="1">
    <source>
        <dbReference type="ARBA" id="ARBA00022737"/>
    </source>
</evidence>
<keyword evidence="7" id="KW-0808">Transferase</keyword>
<gene>
    <name evidence="7" type="ORF">NCTC11546_00614</name>
</gene>
<dbReference type="PROSITE" id="PS51781">
    <property type="entry name" value="SH3B"/>
    <property type="match status" value="1"/>
</dbReference>
<dbReference type="Gene3D" id="1.25.40.10">
    <property type="entry name" value="Tetratricopeptide repeat domain"/>
    <property type="match status" value="1"/>
</dbReference>
<feature type="signal peptide" evidence="5">
    <location>
        <begin position="1"/>
        <end position="19"/>
    </location>
</feature>
<dbReference type="GO" id="GO:0016740">
    <property type="term" value="F:transferase activity"/>
    <property type="evidence" value="ECO:0007669"/>
    <property type="project" value="UniProtKB-KW"/>
</dbReference>
<dbReference type="Gene3D" id="2.30.30.40">
    <property type="entry name" value="SH3 Domains"/>
    <property type="match status" value="1"/>
</dbReference>
<dbReference type="GeneID" id="29676282"/>
<evidence type="ECO:0000313" key="8">
    <source>
        <dbReference type="Proteomes" id="UP000249891"/>
    </source>
</evidence>
<keyword evidence="4" id="KW-0472">Membrane</keyword>
<feature type="domain" description="SH3b" evidence="6">
    <location>
        <begin position="187"/>
        <end position="251"/>
    </location>
</feature>
<dbReference type="InterPro" id="IPR003646">
    <property type="entry name" value="SH3-like_bac-type"/>
</dbReference>
<feature type="chain" id="PRO_5016079019" evidence="5">
    <location>
        <begin position="20"/>
        <end position="251"/>
    </location>
</feature>
<feature type="transmembrane region" description="Helical" evidence="4">
    <location>
        <begin position="131"/>
        <end position="152"/>
    </location>
</feature>
<evidence type="ECO:0000256" key="4">
    <source>
        <dbReference type="SAM" id="Phobius"/>
    </source>
</evidence>
<dbReference type="EMBL" id="UARG01000017">
    <property type="protein sequence ID" value="SQA77408.1"/>
    <property type="molecule type" value="Genomic_DNA"/>
</dbReference>
<accession>A0A2X2R8J4</accession>
<dbReference type="SUPFAM" id="SSF48452">
    <property type="entry name" value="TPR-like"/>
    <property type="match status" value="1"/>
</dbReference>
<evidence type="ECO:0000256" key="5">
    <source>
        <dbReference type="SAM" id="SignalP"/>
    </source>
</evidence>